<dbReference type="PANTHER" id="PTHR48104:SF30">
    <property type="entry name" value="METACASPASE-1"/>
    <property type="match status" value="1"/>
</dbReference>
<dbReference type="GO" id="GO:0004197">
    <property type="term" value="F:cysteine-type endopeptidase activity"/>
    <property type="evidence" value="ECO:0007669"/>
    <property type="project" value="InterPro"/>
</dbReference>
<dbReference type="EMBL" id="JAGGLR010000009">
    <property type="protein sequence ID" value="MBP2062608.1"/>
    <property type="molecule type" value="Genomic_DNA"/>
</dbReference>
<evidence type="ECO:0000259" key="1">
    <source>
        <dbReference type="Pfam" id="PF00656"/>
    </source>
</evidence>
<evidence type="ECO:0000313" key="3">
    <source>
        <dbReference type="EMBL" id="MBP2062608.1"/>
    </source>
</evidence>
<dbReference type="PANTHER" id="PTHR48104">
    <property type="entry name" value="METACASPASE-4"/>
    <property type="match status" value="1"/>
</dbReference>
<dbReference type="GO" id="GO:0005737">
    <property type="term" value="C:cytoplasm"/>
    <property type="evidence" value="ECO:0007669"/>
    <property type="project" value="TreeGrafter"/>
</dbReference>
<dbReference type="Proteomes" id="UP000756710">
    <property type="component" value="Unassembled WGS sequence"/>
</dbReference>
<dbReference type="Pfam" id="PF00656">
    <property type="entry name" value="Peptidase_C14"/>
    <property type="match status" value="1"/>
</dbReference>
<accession>A0A060ZFB6</accession>
<organism evidence="2">
    <name type="scientific">Streptomyces iranensis</name>
    <dbReference type="NCBI Taxonomy" id="576784"/>
    <lineage>
        <taxon>Bacteria</taxon>
        <taxon>Bacillati</taxon>
        <taxon>Actinomycetota</taxon>
        <taxon>Actinomycetes</taxon>
        <taxon>Kitasatosporales</taxon>
        <taxon>Streptomycetaceae</taxon>
        <taxon>Streptomyces</taxon>
        <taxon>Streptomyces violaceusniger group</taxon>
    </lineage>
</organism>
<reference evidence="2" key="1">
    <citation type="submission" date="2014-05" db="EMBL/GenBank/DDBJ databases">
        <authorList>
            <person name="Horn Fabian"/>
        </authorList>
    </citation>
    <scope>NUCLEOTIDE SEQUENCE</scope>
</reference>
<gene>
    <name evidence="3" type="ORF">J2Z30_003627</name>
    <name evidence="2" type="ORF">SIRAN1619</name>
</gene>
<dbReference type="Gene3D" id="3.40.50.1460">
    <property type="match status" value="1"/>
</dbReference>
<feature type="domain" description="Peptidase C14 caspase" evidence="1">
    <location>
        <begin position="18"/>
        <end position="268"/>
    </location>
</feature>
<dbReference type="GO" id="GO:0006508">
    <property type="term" value="P:proteolysis"/>
    <property type="evidence" value="ECO:0007669"/>
    <property type="project" value="InterPro"/>
</dbReference>
<keyword evidence="4" id="KW-1185">Reference proteome</keyword>
<evidence type="ECO:0000313" key="4">
    <source>
        <dbReference type="Proteomes" id="UP000756710"/>
    </source>
</evidence>
<evidence type="ECO:0000313" key="2">
    <source>
        <dbReference type="EMBL" id="CDR04364.1"/>
    </source>
</evidence>
<dbReference type="InterPro" id="IPR050452">
    <property type="entry name" value="Metacaspase"/>
</dbReference>
<dbReference type="RefSeq" id="WP_044568096.1">
    <property type="nucleotide sequence ID" value="NZ_BAABDR010000025.1"/>
</dbReference>
<reference evidence="3 4" key="2">
    <citation type="submission" date="2021-03" db="EMBL/GenBank/DDBJ databases">
        <title>Genomic Encyclopedia of Type Strains, Phase IV (KMG-IV): sequencing the most valuable type-strain genomes for metagenomic binning, comparative biology and taxonomic classification.</title>
        <authorList>
            <person name="Goeker M."/>
        </authorList>
    </citation>
    <scope>NUCLEOTIDE SEQUENCE [LARGE SCALE GENOMIC DNA]</scope>
    <source>
        <strain evidence="3 4">DSM 41954</strain>
    </source>
</reference>
<proteinExistence type="predicted"/>
<dbReference type="AlphaFoldDB" id="A0A060ZFB6"/>
<dbReference type="HOGENOM" id="CLU_029389_5_0_11"/>
<name>A0A060ZFB6_9ACTN</name>
<sequence>MSIGLSVHIGLNQVDPAAYDGWSGELGACEQDAVDMAGLADAAGFDVTGPLLSPAATAETVTATLEAAAGRLAEGDILFLTYSGHGGQVPDLNHDETGDRLDETWVLYDRQLVDDELFELFGKFARGVRIWLLSDSCHSGTVARRLPEMLSSQELDRRFSTADPREVGRRIRAMPQSVQAAVYRRDRDAYDRIQNTRTAKDLARIDASVLQISGCQDNQTSADGIVNGLFTGTLLEVWRGGGFAGSYRGLHREIVKRMPPDQTPNLFQAGALNSAFARQRPFTI</sequence>
<dbReference type="InterPro" id="IPR011600">
    <property type="entry name" value="Pept_C14_caspase"/>
</dbReference>
<protein>
    <submittedName>
        <fullName evidence="2">Peptidase C14 caspase catalytic subunit p20</fullName>
    </submittedName>
</protein>
<dbReference type="EMBL" id="LK022848">
    <property type="protein sequence ID" value="CDR04364.1"/>
    <property type="molecule type" value="Genomic_DNA"/>
</dbReference>